<accession>A0A2Z6RYA5</accession>
<dbReference type="Gene3D" id="3.30.710.10">
    <property type="entry name" value="Potassium Channel Kv1.1, Chain A"/>
    <property type="match status" value="1"/>
</dbReference>
<dbReference type="Proteomes" id="UP000615446">
    <property type="component" value="Unassembled WGS sequence"/>
</dbReference>
<dbReference type="InterPro" id="IPR000210">
    <property type="entry name" value="BTB/POZ_dom"/>
</dbReference>
<organism evidence="3 5">
    <name type="scientific">Rhizophagus clarus</name>
    <dbReference type="NCBI Taxonomy" id="94130"/>
    <lineage>
        <taxon>Eukaryota</taxon>
        <taxon>Fungi</taxon>
        <taxon>Fungi incertae sedis</taxon>
        <taxon>Mucoromycota</taxon>
        <taxon>Glomeromycotina</taxon>
        <taxon>Glomeromycetes</taxon>
        <taxon>Glomerales</taxon>
        <taxon>Glomeraceae</taxon>
        <taxon>Rhizophagus</taxon>
    </lineage>
</organism>
<dbReference type="Pfam" id="PF00651">
    <property type="entry name" value="BTB"/>
    <property type="match status" value="1"/>
</dbReference>
<evidence type="ECO:0000313" key="5">
    <source>
        <dbReference type="Proteomes" id="UP000247702"/>
    </source>
</evidence>
<dbReference type="Pfam" id="PF07534">
    <property type="entry name" value="TLD"/>
    <property type="match status" value="1"/>
</dbReference>
<dbReference type="AlphaFoldDB" id="A0A2Z6RYA5"/>
<dbReference type="Proteomes" id="UP000247702">
    <property type="component" value="Unassembled WGS sequence"/>
</dbReference>
<dbReference type="CDD" id="cd18186">
    <property type="entry name" value="BTB_POZ_ZBTB_KLHL-like"/>
    <property type="match status" value="1"/>
</dbReference>
<dbReference type="PROSITE" id="PS51886">
    <property type="entry name" value="TLDC"/>
    <property type="match status" value="1"/>
</dbReference>
<dbReference type="OrthoDB" id="45365at2759"/>
<sequence>MSFEYLQEVSNDFEKLLETDEEYDVIVYAGESENVKEIHAHSLVLRTRSQYFHTGFSKKWAEKKDGKFIFKKPNISPKFFNIILRFIYCGKINLNNLQISEILKLLMAAVELNIQTLITCIREYLIKNQCEFLQQQNSIEILESIYQHESFKDLWNFYLEKICEEPEILFKSEKFINLKAPLLELLLKRDDLNLDEIIIWDSLIKWSLAQHSNISQDVKKWSKEDVTIMERAIHRFIPLIRFNHISPEDFLSKVFPYKGLLSDDLISNILTFHMSPNKLNIDILPPRKLKCTTIYESILIKPQHFAIFSSWIEKKDGSHYNIRNVPYDFNLLYRASRDGNTPAEFHNKCDKKEATIVVVKINRTEQIVGGYNPLFWDSCNCYKSTNDSFIFSFTDRTNFQSAKVGYSKGGPYSIQSHPNLGPIFGGHSKADLYERSLISFGTWSSTSNDSYVKIDSIPTGNFKVDDYEVFQVVKRNIEN</sequence>
<dbReference type="SMART" id="SM00584">
    <property type="entry name" value="TLDc"/>
    <property type="match status" value="1"/>
</dbReference>
<reference evidence="4" key="2">
    <citation type="submission" date="2019-10" db="EMBL/GenBank/DDBJ databases">
        <title>Conservation and host-specific expression of non-tandemly repeated heterogenous ribosome RNA gene in arbuscular mycorrhizal fungi.</title>
        <authorList>
            <person name="Maeda T."/>
            <person name="Kobayashi Y."/>
            <person name="Nakagawa T."/>
            <person name="Ezawa T."/>
            <person name="Yamaguchi K."/>
            <person name="Bino T."/>
            <person name="Nishimoto Y."/>
            <person name="Shigenobu S."/>
            <person name="Kawaguchi M."/>
        </authorList>
    </citation>
    <scope>NUCLEOTIDE SEQUENCE</scope>
    <source>
        <strain evidence="4">HR1</strain>
    </source>
</reference>
<dbReference type="EMBL" id="BEXD01003546">
    <property type="protein sequence ID" value="GBC01432.1"/>
    <property type="molecule type" value="Genomic_DNA"/>
</dbReference>
<keyword evidence="5" id="KW-1185">Reference proteome</keyword>
<feature type="domain" description="TLDc" evidence="2">
    <location>
        <begin position="298"/>
        <end position="473"/>
    </location>
</feature>
<dbReference type="SMART" id="SM00225">
    <property type="entry name" value="BTB"/>
    <property type="match status" value="1"/>
</dbReference>
<evidence type="ECO:0008006" key="6">
    <source>
        <dbReference type="Google" id="ProtNLM"/>
    </source>
</evidence>
<comment type="caution">
    <text evidence="3">The sequence shown here is derived from an EMBL/GenBank/DDBJ whole genome shotgun (WGS) entry which is preliminary data.</text>
</comment>
<dbReference type="PANTHER" id="PTHR24410:SF23">
    <property type="entry name" value="BTB DOMAIN-CONTAINING PROTEIN-RELATED"/>
    <property type="match status" value="1"/>
</dbReference>
<evidence type="ECO:0000259" key="2">
    <source>
        <dbReference type="PROSITE" id="PS51886"/>
    </source>
</evidence>
<dbReference type="EMBL" id="BLAL01000087">
    <property type="protein sequence ID" value="GES84918.1"/>
    <property type="molecule type" value="Genomic_DNA"/>
</dbReference>
<gene>
    <name evidence="4" type="ORF">RCL2_001200500</name>
    <name evidence="3" type="ORF">RclHR1_04190016</name>
</gene>
<dbReference type="SUPFAM" id="SSF54695">
    <property type="entry name" value="POZ domain"/>
    <property type="match status" value="1"/>
</dbReference>
<dbReference type="InterPro" id="IPR006571">
    <property type="entry name" value="TLDc_dom"/>
</dbReference>
<dbReference type="InterPro" id="IPR011333">
    <property type="entry name" value="SKP1/BTB/POZ_sf"/>
</dbReference>
<reference evidence="3 5" key="1">
    <citation type="submission" date="2017-11" db="EMBL/GenBank/DDBJ databases">
        <title>The genome of Rhizophagus clarus HR1 reveals common genetic basis of auxotrophy among arbuscular mycorrhizal fungi.</title>
        <authorList>
            <person name="Kobayashi Y."/>
        </authorList>
    </citation>
    <scope>NUCLEOTIDE SEQUENCE [LARGE SCALE GENOMIC DNA]</scope>
    <source>
        <strain evidence="3 5">HR1</strain>
    </source>
</reference>
<feature type="domain" description="BTB" evidence="1">
    <location>
        <begin position="23"/>
        <end position="96"/>
    </location>
</feature>
<dbReference type="Gene3D" id="1.25.40.420">
    <property type="match status" value="1"/>
</dbReference>
<protein>
    <recommendedName>
        <fullName evidence="6">BTB domain-containing protein</fullName>
    </recommendedName>
</protein>
<evidence type="ECO:0000313" key="3">
    <source>
        <dbReference type="EMBL" id="GBC01432.1"/>
    </source>
</evidence>
<evidence type="ECO:0000259" key="1">
    <source>
        <dbReference type="PROSITE" id="PS50097"/>
    </source>
</evidence>
<dbReference type="PANTHER" id="PTHR24410">
    <property type="entry name" value="HL07962P-RELATED"/>
    <property type="match status" value="1"/>
</dbReference>
<dbReference type="InterPro" id="IPR051481">
    <property type="entry name" value="BTB-POZ/Galectin-3-binding"/>
</dbReference>
<evidence type="ECO:0000313" key="4">
    <source>
        <dbReference type="EMBL" id="GES84918.1"/>
    </source>
</evidence>
<dbReference type="PROSITE" id="PS50097">
    <property type="entry name" value="BTB"/>
    <property type="match status" value="1"/>
</dbReference>
<proteinExistence type="predicted"/>
<name>A0A2Z6RYA5_9GLOM</name>